<dbReference type="KEGG" id="fte:Fluta_1344"/>
<dbReference type="InterPro" id="IPR003754">
    <property type="entry name" value="4pyrrol_synth_uPrphyn_synth"/>
</dbReference>
<dbReference type="SUPFAM" id="SSF69618">
    <property type="entry name" value="HemD-like"/>
    <property type="match status" value="1"/>
</dbReference>
<dbReference type="InterPro" id="IPR036108">
    <property type="entry name" value="4pyrrol_syn_uPrphyn_synt_sf"/>
</dbReference>
<keyword evidence="2" id="KW-0456">Lyase</keyword>
<dbReference type="RefSeq" id="WP_013686111.1">
    <property type="nucleotide sequence ID" value="NC_015321.1"/>
</dbReference>
<dbReference type="EC" id="4.2.1.75" evidence="2"/>
<evidence type="ECO:0000313" key="2">
    <source>
        <dbReference type="EMBL" id="AEA43339.1"/>
    </source>
</evidence>
<keyword evidence="3" id="KW-1185">Reference proteome</keyword>
<reference evidence="2 3" key="1">
    <citation type="journal article" date="2011" name="Stand. Genomic Sci.">
        <title>Complete genome sequence of the gliding freshwater bacterium Fluviicola taffensis type strain (RW262).</title>
        <authorList>
            <person name="Woyke T."/>
            <person name="Chertkov O."/>
            <person name="Lapidus A."/>
            <person name="Nolan M."/>
            <person name="Lucas S."/>
            <person name="Del Rio T.G."/>
            <person name="Tice H."/>
            <person name="Cheng J.F."/>
            <person name="Tapia R."/>
            <person name="Han C."/>
            <person name="Goodwin L."/>
            <person name="Pitluck S."/>
            <person name="Liolios K."/>
            <person name="Pagani I."/>
            <person name="Ivanova N."/>
            <person name="Huntemann M."/>
            <person name="Mavromatis K."/>
            <person name="Mikhailova N."/>
            <person name="Pati A."/>
            <person name="Chen A."/>
            <person name="Palaniappan K."/>
            <person name="Land M."/>
            <person name="Hauser L."/>
            <person name="Brambilla E.M."/>
            <person name="Rohde M."/>
            <person name="Mwirichia R."/>
            <person name="Sikorski J."/>
            <person name="Tindall B.J."/>
            <person name="Goker M."/>
            <person name="Bristow J."/>
            <person name="Eisen J.A."/>
            <person name="Markowitz V."/>
            <person name="Hugenholtz P."/>
            <person name="Klenk H.P."/>
            <person name="Kyrpides N.C."/>
        </authorList>
    </citation>
    <scope>NUCLEOTIDE SEQUENCE [LARGE SCALE GENOMIC DNA]</scope>
    <source>
        <strain evidence="3">DSM 16823 / RW262 / RW262</strain>
    </source>
</reference>
<accession>F2ICW5</accession>
<gene>
    <name evidence="2" type="ordered locus">Fluta_1344</name>
</gene>
<protein>
    <submittedName>
        <fullName evidence="2">Uroporphyrinogen-III synthase</fullName>
        <ecNumber evidence="2">4.2.1.75</ecNumber>
    </submittedName>
</protein>
<reference evidence="3" key="2">
    <citation type="submission" date="2011-02" db="EMBL/GenBank/DDBJ databases">
        <title>The complete genome of Fluviicola taffensis DSM 16823.</title>
        <authorList>
            <consortium name="US DOE Joint Genome Institute (JGI-PGF)"/>
            <person name="Lucas S."/>
            <person name="Copeland A."/>
            <person name="Lapidus A."/>
            <person name="Bruce D."/>
            <person name="Goodwin L."/>
            <person name="Pitluck S."/>
            <person name="Kyrpides N."/>
            <person name="Mavromatis K."/>
            <person name="Ivanova N."/>
            <person name="Mikhailova N."/>
            <person name="Pagani I."/>
            <person name="Chertkov O."/>
            <person name="Detter J.C."/>
            <person name="Han C."/>
            <person name="Tapia R."/>
            <person name="Land M."/>
            <person name="Hauser L."/>
            <person name="Markowitz V."/>
            <person name="Cheng J.-F."/>
            <person name="Hugenholtz P."/>
            <person name="Woyke T."/>
            <person name="Wu D."/>
            <person name="Tindall B."/>
            <person name="Pomrenke H.G."/>
            <person name="Brambilla E."/>
            <person name="Klenk H.-P."/>
            <person name="Eisen J.A."/>
        </authorList>
    </citation>
    <scope>NUCLEOTIDE SEQUENCE [LARGE SCALE GENOMIC DNA]</scope>
    <source>
        <strain evidence="3">DSM 16823 / RW262 / RW262</strain>
    </source>
</reference>
<dbReference type="GO" id="GO:0005829">
    <property type="term" value="C:cytosol"/>
    <property type="evidence" value="ECO:0007669"/>
    <property type="project" value="TreeGrafter"/>
</dbReference>
<dbReference type="HOGENOM" id="CLU_076006_0_0_10"/>
<dbReference type="PANTHER" id="PTHR12390">
    <property type="entry name" value="UROPORPHYRINOGEN III SYNTHASE"/>
    <property type="match status" value="1"/>
</dbReference>
<dbReference type="InterPro" id="IPR039793">
    <property type="entry name" value="UROS/Hem4"/>
</dbReference>
<dbReference type="EMBL" id="CP002542">
    <property type="protein sequence ID" value="AEA43339.1"/>
    <property type="molecule type" value="Genomic_DNA"/>
</dbReference>
<dbReference type="Pfam" id="PF02602">
    <property type="entry name" value="HEM4"/>
    <property type="match status" value="1"/>
</dbReference>
<dbReference type="PANTHER" id="PTHR12390:SF0">
    <property type="entry name" value="UROPORPHYRINOGEN-III SYNTHASE"/>
    <property type="match status" value="1"/>
</dbReference>
<dbReference type="OrthoDB" id="1149788at2"/>
<dbReference type="GO" id="GO:0006780">
    <property type="term" value="P:uroporphyrinogen III biosynthetic process"/>
    <property type="evidence" value="ECO:0007669"/>
    <property type="project" value="InterPro"/>
</dbReference>
<dbReference type="AlphaFoldDB" id="F2ICW5"/>
<name>F2ICW5_FLUTR</name>
<dbReference type="GO" id="GO:0004852">
    <property type="term" value="F:uroporphyrinogen-III synthase activity"/>
    <property type="evidence" value="ECO:0007669"/>
    <property type="project" value="UniProtKB-EC"/>
</dbReference>
<dbReference type="Proteomes" id="UP000007463">
    <property type="component" value="Chromosome"/>
</dbReference>
<evidence type="ECO:0000259" key="1">
    <source>
        <dbReference type="Pfam" id="PF02602"/>
    </source>
</evidence>
<proteinExistence type="predicted"/>
<dbReference type="CDD" id="cd06578">
    <property type="entry name" value="HemD"/>
    <property type="match status" value="1"/>
</dbReference>
<dbReference type="eggNOG" id="COG1587">
    <property type="taxonomic scope" value="Bacteria"/>
</dbReference>
<evidence type="ECO:0000313" key="3">
    <source>
        <dbReference type="Proteomes" id="UP000007463"/>
    </source>
</evidence>
<feature type="domain" description="Tetrapyrrole biosynthesis uroporphyrinogen III synthase" evidence="1">
    <location>
        <begin position="25"/>
        <end position="235"/>
    </location>
</feature>
<dbReference type="STRING" id="755732.Fluta_1344"/>
<dbReference type="Gene3D" id="3.40.50.10090">
    <property type="match status" value="2"/>
</dbReference>
<organism evidence="2 3">
    <name type="scientific">Fluviicola taffensis (strain DSM 16823 / NCIMB 13979 / RW262)</name>
    <dbReference type="NCBI Taxonomy" id="755732"/>
    <lineage>
        <taxon>Bacteria</taxon>
        <taxon>Pseudomonadati</taxon>
        <taxon>Bacteroidota</taxon>
        <taxon>Flavobacteriia</taxon>
        <taxon>Flavobacteriales</taxon>
        <taxon>Crocinitomicaceae</taxon>
        <taxon>Fluviicola</taxon>
    </lineage>
</organism>
<sequence>MSIKTILVSQPKPEGEKSPYFDLAEKYKLKIDFRPFIHVEGVSVQEFRTHKIDLKEHTAVILTSKTAVDHFFRISEETRFEVPDTMKYFCISEAVALYLQKYVTYRKRKIFFGKQTIEELVDPIKKHKGEKFLLPCTDILQDKIPLTLEDAKIPFTKAMLYRTVASDLSDLEDVYYDMLVFFSPGGIESLFKNFPDFKQNKTLIAAFGPTTANAVVKNNLRLDVHAPMPNAPSMTAAIENFIKDHNKKK</sequence>